<dbReference type="InterPro" id="IPR019775">
    <property type="entry name" value="WD40_repeat_CS"/>
</dbReference>
<dbReference type="PANTHER" id="PTHR19879">
    <property type="entry name" value="TRANSCRIPTION INITIATION FACTOR TFIID"/>
    <property type="match status" value="1"/>
</dbReference>
<evidence type="ECO:0000256" key="1">
    <source>
        <dbReference type="ARBA" id="ARBA00022574"/>
    </source>
</evidence>
<dbReference type="SUPFAM" id="SSF52129">
    <property type="entry name" value="Caspase-like"/>
    <property type="match status" value="1"/>
</dbReference>
<comment type="caution">
    <text evidence="6">The sequence shown here is derived from an EMBL/GenBank/DDBJ whole genome shotgun (WGS) entry which is preliminary data.</text>
</comment>
<dbReference type="EMBL" id="JAFREP010000011">
    <property type="protein sequence ID" value="MBO1319468.1"/>
    <property type="molecule type" value="Genomic_DNA"/>
</dbReference>
<dbReference type="RefSeq" id="WP_207859329.1">
    <property type="nucleotide sequence ID" value="NZ_JAFREP010000011.1"/>
</dbReference>
<dbReference type="CDD" id="cd00200">
    <property type="entry name" value="WD40"/>
    <property type="match status" value="1"/>
</dbReference>
<evidence type="ECO:0000256" key="2">
    <source>
        <dbReference type="ARBA" id="ARBA00022737"/>
    </source>
</evidence>
<feature type="chain" id="PRO_5035175028" evidence="5">
    <location>
        <begin position="24"/>
        <end position="1670"/>
    </location>
</feature>
<evidence type="ECO:0000313" key="7">
    <source>
        <dbReference type="Proteomes" id="UP000664417"/>
    </source>
</evidence>
<feature type="compositionally biased region" description="Basic residues" evidence="4">
    <location>
        <begin position="1542"/>
        <end position="1556"/>
    </location>
</feature>
<dbReference type="InterPro" id="IPR011047">
    <property type="entry name" value="Quinoprotein_ADH-like_sf"/>
</dbReference>
<dbReference type="PANTHER" id="PTHR19879:SF9">
    <property type="entry name" value="TRANSCRIPTION INITIATION FACTOR TFIID SUBUNIT 5"/>
    <property type="match status" value="1"/>
</dbReference>
<dbReference type="PROSITE" id="PS50082">
    <property type="entry name" value="WD_REPEATS_2"/>
    <property type="match status" value="3"/>
</dbReference>
<reference evidence="6" key="1">
    <citation type="submission" date="2021-03" db="EMBL/GenBank/DDBJ databases">
        <authorList>
            <person name="Wang G."/>
        </authorList>
    </citation>
    <scope>NUCLEOTIDE SEQUENCE</scope>
    <source>
        <strain evidence="6">KCTC 12899</strain>
    </source>
</reference>
<feature type="region of interest" description="Disordered" evidence="4">
    <location>
        <begin position="1498"/>
        <end position="1604"/>
    </location>
</feature>
<feature type="repeat" description="WD" evidence="3">
    <location>
        <begin position="73"/>
        <end position="114"/>
    </location>
</feature>
<dbReference type="SUPFAM" id="SSF50998">
    <property type="entry name" value="Quinoprotein alcohol dehydrogenase-like"/>
    <property type="match status" value="1"/>
</dbReference>
<dbReference type="SMART" id="SM00320">
    <property type="entry name" value="WD40"/>
    <property type="match status" value="8"/>
</dbReference>
<keyword evidence="1 3" id="KW-0853">WD repeat</keyword>
<dbReference type="InterPro" id="IPR036322">
    <property type="entry name" value="WD40_repeat_dom_sf"/>
</dbReference>
<dbReference type="InterPro" id="IPR001680">
    <property type="entry name" value="WD40_rpt"/>
</dbReference>
<dbReference type="InterPro" id="IPR015943">
    <property type="entry name" value="WD40/YVTN_repeat-like_dom_sf"/>
</dbReference>
<dbReference type="InterPro" id="IPR029030">
    <property type="entry name" value="Caspase-like_dom_sf"/>
</dbReference>
<feature type="repeat" description="WD" evidence="3">
    <location>
        <begin position="696"/>
        <end position="737"/>
    </location>
</feature>
<dbReference type="Pfam" id="PF00400">
    <property type="entry name" value="WD40"/>
    <property type="match status" value="4"/>
</dbReference>
<evidence type="ECO:0000256" key="5">
    <source>
        <dbReference type="SAM" id="SignalP"/>
    </source>
</evidence>
<organism evidence="6 7">
    <name type="scientific">Acanthopleuribacter pedis</name>
    <dbReference type="NCBI Taxonomy" id="442870"/>
    <lineage>
        <taxon>Bacteria</taxon>
        <taxon>Pseudomonadati</taxon>
        <taxon>Acidobacteriota</taxon>
        <taxon>Holophagae</taxon>
        <taxon>Acanthopleuribacterales</taxon>
        <taxon>Acanthopleuribacteraceae</taxon>
        <taxon>Acanthopleuribacter</taxon>
    </lineage>
</organism>
<gene>
    <name evidence="6" type="ORF">J3U88_13420</name>
</gene>
<dbReference type="Gene3D" id="2.130.10.10">
    <property type="entry name" value="YVTN repeat-like/Quinoprotein amine dehydrogenase"/>
    <property type="match status" value="4"/>
</dbReference>
<keyword evidence="7" id="KW-1185">Reference proteome</keyword>
<sequence length="1670" mass="187054">MLFRSLIFALTCFAPLALLGAKAAASPEVVGQLMHITGLNDMEHHPQRRWVASASAEMIILWETTSGKSIRVFPSFSSDWSCLAFSPDGRFLAAGNLDHRIYLWDLTQKKPPQEIAVNAFPVRDIAFHPSGWLLSAAALIDPFGEVIGEIVALNPQTKKVMNRLAPKLGALHPVAFTPDGRRFIAGSLYHTAVVWDSERFRPIGEFPGNDLLRKVAVHPSGKTVAAALENMNWAPPEEGGQDDLHAEDGRYSLLQLDLAEYRVRHDFQGYKHRVTDLVWSPKGSYLYTSIADNRETRFNAVTGQVSEAPPPSAEPSPKIDQKKTLRTTAKIAARLANNKWVQKKAGKWAGVLMGIGALSQLEQLEEGVAFQGREIPQDKFYNTGFGRLFPYHKGGIRRWRADGRDCLQITFGRPVYSLTRSGNGFYLVADGTKGFLDIWDTRGNILVKSMRGATRKCTDAVFGPDGQTLAAHYGDKSFFLWHLDGRVKLRLLRGHTKRVTDLAFSPDGTLLVSASMDGTLRVWDPKTGEQVNVLDNHKQPVVSVAFSQDGTKLVSSGSARPRAKSSNGKVLVWDLLNPKKKPENLVPRALTPLTSPWFTFQSVAITDSGLVVANQQRTFMAFGSDDTGTAVFSLQEDGSDLILETGERPVQSVVNRSGTRLFTLSYPKRRFFAQVADKQGRLTSWSLPDGQFIGNVEGFKGKILDMALHPQGRVLVTTDTSGTLTFWDTETLKPLTRKRVYAHGVGYDVAGEKLMLLKPDGQIEIWDQDGTRVLYAMVGIADSDEYIITTPDHFYTASGRGTDAVAIVDRGKAHSFEQYDLTLNRPSEVLAVTTPDNIILREEYVRAHQRRRRSMGFAEEGGATTRLPTVSITNKKQLALNTQKESVTISVRGADEQGLARLHVKINDVPLHGRRGLSLKGVNRLHKKVPIPLGFGTNKIQVAVRSTTGNRSHLDTLFIKREGTRPQPNLYAVLIGVNEYQHNPNLTFAVKDAHDVLGLFEQTSLFDNVYHRMLTNHEASREAIDGMRDFLEQATVSDQIVVFLSGHGLLDPRTFDYYFATHDADPDAPGVRGYSLNRLEQLLDELPCRRKLVMLDTCYSGDRDPEDGGKLVKKVAVGKFTSKNVYTLRPAKRVSRGDSFALMRQSFVDLRRNSGSVILASSSGREISIEGENWQNGVFTFAAYSGIRSGLADTNEDQLIQVSELVDYLTWLVPRLSEGMQKPTLRQANHYDDFAVADTTEGPKAETLGKKLAAYLLKHNPFFLKELKVMSSNETEMFVDLQRWNHRLITPKKRDYPKFDVVLAAEGAEAEIEEAAPQLERTAVNNEAAAETAAVDAPQKVKDRAPPPENQNGFFTMSALFTKQGEKRNASELAARQIANQMAAYRAGKLEKPPTPRPVKLVYQWERVSQKPAPLFVTVGFENQSFASIRDRLTAGSYRRMGAVQSMFQQEPARTLVLDEQRLVVDGKPVHYLITKSFFTRREPIREVLGKLQRAFQVEGEKKERRQAQRRAPSKPLINKPLRQQTASKKAPAPKSKQEPKPKKKRPKWKLPKLKAPRLGSPKSKTKDGDAKPKQKQKETKTEKKKKDGLPRERKRKGAANKPPQFLEQCSRVFYHYVYRKNGQWVVFSFPAGDFGIDHSFDGKNFQYSFDYDPNYETEMRRLFDEVNLH</sequence>
<evidence type="ECO:0000256" key="4">
    <source>
        <dbReference type="SAM" id="MobiDB-lite"/>
    </source>
</evidence>
<keyword evidence="5" id="KW-0732">Signal</keyword>
<dbReference type="PROSITE" id="PS50294">
    <property type="entry name" value="WD_REPEATS_REGION"/>
    <property type="match status" value="2"/>
</dbReference>
<dbReference type="Proteomes" id="UP000664417">
    <property type="component" value="Unassembled WGS sequence"/>
</dbReference>
<dbReference type="PROSITE" id="PS00678">
    <property type="entry name" value="WD_REPEATS_1"/>
    <property type="match status" value="1"/>
</dbReference>
<feature type="signal peptide" evidence="5">
    <location>
        <begin position="1"/>
        <end position="23"/>
    </location>
</feature>
<name>A0A8J7U4I3_9BACT</name>
<evidence type="ECO:0000313" key="6">
    <source>
        <dbReference type="EMBL" id="MBO1319468.1"/>
    </source>
</evidence>
<accession>A0A8J7U4I3</accession>
<proteinExistence type="predicted"/>
<dbReference type="Gene3D" id="3.40.50.1460">
    <property type="match status" value="1"/>
</dbReference>
<feature type="repeat" description="WD" evidence="3">
    <location>
        <begin position="492"/>
        <end position="533"/>
    </location>
</feature>
<dbReference type="SUPFAM" id="SSF50978">
    <property type="entry name" value="WD40 repeat-like"/>
    <property type="match status" value="1"/>
</dbReference>
<evidence type="ECO:0000256" key="3">
    <source>
        <dbReference type="PROSITE-ProRule" id="PRU00221"/>
    </source>
</evidence>
<protein>
    <submittedName>
        <fullName evidence="6">Caspase family protein</fullName>
    </submittedName>
</protein>
<keyword evidence="2" id="KW-0677">Repeat</keyword>
<feature type="compositionally biased region" description="Basic and acidic residues" evidence="4">
    <location>
        <begin position="1565"/>
        <end position="1592"/>
    </location>
</feature>
<dbReference type="PROSITE" id="PS00018">
    <property type="entry name" value="EF_HAND_1"/>
    <property type="match status" value="1"/>
</dbReference>
<dbReference type="InterPro" id="IPR018247">
    <property type="entry name" value="EF_Hand_1_Ca_BS"/>
</dbReference>